<organism evidence="1 2">
    <name type="scientific">Phytophthora aleatoria</name>
    <dbReference type="NCBI Taxonomy" id="2496075"/>
    <lineage>
        <taxon>Eukaryota</taxon>
        <taxon>Sar</taxon>
        <taxon>Stramenopiles</taxon>
        <taxon>Oomycota</taxon>
        <taxon>Peronosporomycetes</taxon>
        <taxon>Peronosporales</taxon>
        <taxon>Peronosporaceae</taxon>
        <taxon>Phytophthora</taxon>
    </lineage>
</organism>
<dbReference type="Proteomes" id="UP000709295">
    <property type="component" value="Unassembled WGS sequence"/>
</dbReference>
<protein>
    <submittedName>
        <fullName evidence="1">Uncharacterized protein</fullName>
    </submittedName>
</protein>
<reference evidence="1" key="1">
    <citation type="submission" date="2021-01" db="EMBL/GenBank/DDBJ databases">
        <title>Phytophthora aleatoria, a newly-described species from Pinus radiata is distinct from Phytophthora cactorum isolates based on comparative genomics.</title>
        <authorList>
            <person name="Mcdougal R."/>
            <person name="Panda P."/>
            <person name="Williams N."/>
            <person name="Studholme D.J."/>
        </authorList>
    </citation>
    <scope>NUCLEOTIDE SEQUENCE</scope>
    <source>
        <strain evidence="1">NZFS 4037</strain>
    </source>
</reference>
<evidence type="ECO:0000313" key="1">
    <source>
        <dbReference type="EMBL" id="KAG6943300.1"/>
    </source>
</evidence>
<comment type="caution">
    <text evidence="1">The sequence shown here is derived from an EMBL/GenBank/DDBJ whole genome shotgun (WGS) entry which is preliminary data.</text>
</comment>
<accession>A0A8J5ISC8</accession>
<proteinExistence type="predicted"/>
<dbReference type="EMBL" id="JAENGY010002761">
    <property type="protein sequence ID" value="KAG6943300.1"/>
    <property type="molecule type" value="Genomic_DNA"/>
</dbReference>
<name>A0A8J5ISC8_9STRA</name>
<evidence type="ECO:0000313" key="2">
    <source>
        <dbReference type="Proteomes" id="UP000709295"/>
    </source>
</evidence>
<gene>
    <name evidence="1" type="ORF">JG688_00017669</name>
</gene>
<dbReference type="AlphaFoldDB" id="A0A8J5ISC8"/>
<sequence length="74" mass="8195">MYNLVLGNKKSVQTILSTTIALGTTILSQTGVITIQCVPVRWYNLIAGHWSTNFANCWKRAGLLDYDAFVCRSG</sequence>
<keyword evidence="2" id="KW-1185">Reference proteome</keyword>